<accession>A0A3S3RTN5</accession>
<dbReference type="PANTHER" id="PTHR13266:SF1">
    <property type="entry name" value="PROTEASOME INHIBITOR PI31 SUBUNIT"/>
    <property type="match status" value="1"/>
</dbReference>
<proteinExistence type="inferred from homology"/>
<evidence type="ECO:0000256" key="4">
    <source>
        <dbReference type="SAM" id="Coils"/>
    </source>
</evidence>
<dbReference type="PANTHER" id="PTHR13266">
    <property type="entry name" value="PROTEASOME INHIBITOR"/>
    <property type="match status" value="1"/>
</dbReference>
<organism evidence="6 7">
    <name type="scientific">Dinothrombium tinctorium</name>
    <dbReference type="NCBI Taxonomy" id="1965070"/>
    <lineage>
        <taxon>Eukaryota</taxon>
        <taxon>Metazoa</taxon>
        <taxon>Ecdysozoa</taxon>
        <taxon>Arthropoda</taxon>
        <taxon>Chelicerata</taxon>
        <taxon>Arachnida</taxon>
        <taxon>Acari</taxon>
        <taxon>Acariformes</taxon>
        <taxon>Trombidiformes</taxon>
        <taxon>Prostigmata</taxon>
        <taxon>Anystina</taxon>
        <taxon>Parasitengona</taxon>
        <taxon>Trombidioidea</taxon>
        <taxon>Trombidiidae</taxon>
        <taxon>Dinothrombium</taxon>
    </lineage>
</organism>
<comment type="similarity">
    <text evidence="1">Belongs to the proteasome inhibitor PI31 family.</text>
</comment>
<dbReference type="OrthoDB" id="68090at2759"/>
<dbReference type="Proteomes" id="UP000285301">
    <property type="component" value="Unassembled WGS sequence"/>
</dbReference>
<reference evidence="6 7" key="1">
    <citation type="journal article" date="2018" name="Gigascience">
        <title>Genomes of trombidid mites reveal novel predicted allergens and laterally-transferred genes associated with secondary metabolism.</title>
        <authorList>
            <person name="Dong X."/>
            <person name="Chaisiri K."/>
            <person name="Xia D."/>
            <person name="Armstrong S.D."/>
            <person name="Fang Y."/>
            <person name="Donnelly M.J."/>
            <person name="Kadowaki T."/>
            <person name="McGarry J.W."/>
            <person name="Darby A.C."/>
            <person name="Makepeace B.L."/>
        </authorList>
    </citation>
    <scope>NUCLEOTIDE SEQUENCE [LARGE SCALE GENOMIC DNA]</scope>
    <source>
        <strain evidence="6">UoL-WK</strain>
    </source>
</reference>
<sequence length="329" mass="37397">MHSLELLFKVYGSQLKCKDDVIVLFAHCFLVNNGYRCLGTGSETQNENETGSEVLPANWNQNEGTYCIRYKNMSQSSNKLILTVARRGEFVKINMKRIAGEGEAGEEIKLGEFISDNFKDYNKAFVNNSSIERLQQILQKITSRLDLPQRASSSRNLTATTIASATQTDISQTGVVQGRRAGRANNSLRRIGVTLSPQIINPRMTRPFGFSLREFDTTIDRNDDLINIFNEFDGSEFGPPPEIDLTLQPNGNANINMASELRRMLEISHRLEELQTRLEESIRRLEELVRRLEGFHRLLMLGLNVGSLRRQNNFRRREPKSDGRGSPRS</sequence>
<keyword evidence="3 6" id="KW-0647">Proteasome</keyword>
<evidence type="ECO:0000256" key="3">
    <source>
        <dbReference type="ARBA" id="ARBA00022942"/>
    </source>
</evidence>
<evidence type="ECO:0000313" key="7">
    <source>
        <dbReference type="Proteomes" id="UP000285301"/>
    </source>
</evidence>
<evidence type="ECO:0000259" key="5">
    <source>
        <dbReference type="Pfam" id="PF11566"/>
    </source>
</evidence>
<dbReference type="EMBL" id="NCKU01004477">
    <property type="protein sequence ID" value="RWS05879.1"/>
    <property type="molecule type" value="Genomic_DNA"/>
</dbReference>
<protein>
    <recommendedName>
        <fullName evidence="2">Proteasome inhibitor PI31 subunit</fullName>
    </recommendedName>
</protein>
<dbReference type="GO" id="GO:0000502">
    <property type="term" value="C:proteasome complex"/>
    <property type="evidence" value="ECO:0007669"/>
    <property type="project" value="UniProtKB-KW"/>
</dbReference>
<dbReference type="AlphaFoldDB" id="A0A3S3RTN5"/>
<dbReference type="GO" id="GO:0043161">
    <property type="term" value="P:proteasome-mediated ubiquitin-dependent protein catabolic process"/>
    <property type="evidence" value="ECO:0007669"/>
    <property type="project" value="InterPro"/>
</dbReference>
<name>A0A3S3RTN5_9ACAR</name>
<gene>
    <name evidence="6" type="ORF">B4U79_11559</name>
</gene>
<dbReference type="Pfam" id="PF11566">
    <property type="entry name" value="PI31_Prot_N"/>
    <property type="match status" value="1"/>
</dbReference>
<comment type="caution">
    <text evidence="6">The sequence shown here is derived from an EMBL/GenBank/DDBJ whole genome shotgun (WGS) entry which is preliminary data.</text>
</comment>
<feature type="domain" description="PI31 proteasome regulator N-terminal" evidence="5">
    <location>
        <begin position="13"/>
        <end position="139"/>
    </location>
</feature>
<dbReference type="InterPro" id="IPR021625">
    <property type="entry name" value="PI31_Prot_N"/>
</dbReference>
<dbReference type="GO" id="GO:0070628">
    <property type="term" value="F:proteasome binding"/>
    <property type="evidence" value="ECO:0007669"/>
    <property type="project" value="InterPro"/>
</dbReference>
<keyword evidence="7" id="KW-1185">Reference proteome</keyword>
<dbReference type="STRING" id="1965070.A0A3S3RTN5"/>
<evidence type="ECO:0000256" key="1">
    <source>
        <dbReference type="ARBA" id="ARBA00006405"/>
    </source>
</evidence>
<dbReference type="GO" id="GO:0004866">
    <property type="term" value="F:endopeptidase inhibitor activity"/>
    <property type="evidence" value="ECO:0007669"/>
    <property type="project" value="InterPro"/>
</dbReference>
<evidence type="ECO:0000256" key="2">
    <source>
        <dbReference type="ARBA" id="ARBA00015575"/>
    </source>
</evidence>
<keyword evidence="4" id="KW-0175">Coiled coil</keyword>
<feature type="coiled-coil region" evidence="4">
    <location>
        <begin position="264"/>
        <end position="291"/>
    </location>
</feature>
<evidence type="ECO:0000313" key="6">
    <source>
        <dbReference type="EMBL" id="RWS05879.1"/>
    </source>
</evidence>
<dbReference type="Gene3D" id="3.40.1000.30">
    <property type="match status" value="1"/>
</dbReference>
<dbReference type="InterPro" id="IPR045128">
    <property type="entry name" value="PI31-like"/>
</dbReference>